<dbReference type="SUPFAM" id="SSF55811">
    <property type="entry name" value="Nudix"/>
    <property type="match status" value="1"/>
</dbReference>
<comment type="similarity">
    <text evidence="3">Belongs to the Nudix hydrolase family. NudC subfamily.</text>
</comment>
<dbReference type="Gene3D" id="3.90.79.20">
    <property type="match status" value="1"/>
</dbReference>
<dbReference type="GO" id="GO:0046872">
    <property type="term" value="F:metal ion binding"/>
    <property type="evidence" value="ECO:0007669"/>
    <property type="project" value="UniProtKB-KW"/>
</dbReference>
<dbReference type="InterPro" id="IPR020476">
    <property type="entry name" value="Nudix_hydrolase"/>
</dbReference>
<dbReference type="GO" id="GO:0035529">
    <property type="term" value="F:NADH pyrophosphatase activity"/>
    <property type="evidence" value="ECO:0007669"/>
    <property type="project" value="TreeGrafter"/>
</dbReference>
<dbReference type="PANTHER" id="PTHR42904:SF6">
    <property type="entry name" value="NAD-CAPPED RNA HYDROLASE NUDT12"/>
    <property type="match status" value="1"/>
</dbReference>
<dbReference type="InterPro" id="IPR015797">
    <property type="entry name" value="NUDIX_hydrolase-like_dom_sf"/>
</dbReference>
<evidence type="ECO:0000256" key="5">
    <source>
        <dbReference type="ARBA" id="ARBA00022723"/>
    </source>
</evidence>
<evidence type="ECO:0000259" key="11">
    <source>
        <dbReference type="PROSITE" id="PS51462"/>
    </source>
</evidence>
<evidence type="ECO:0000256" key="10">
    <source>
        <dbReference type="RuleBase" id="RU003476"/>
    </source>
</evidence>
<keyword evidence="7" id="KW-0460">Magnesium</keyword>
<dbReference type="InterPro" id="IPR015376">
    <property type="entry name" value="Znr_NADH_PPase"/>
</dbReference>
<dbReference type="GO" id="GO:0006742">
    <property type="term" value="P:NADP+ catabolic process"/>
    <property type="evidence" value="ECO:0007669"/>
    <property type="project" value="TreeGrafter"/>
</dbReference>
<keyword evidence="8" id="KW-0520">NAD</keyword>
<keyword evidence="13" id="KW-1185">Reference proteome</keyword>
<keyword evidence="5" id="KW-0479">Metal-binding</keyword>
<evidence type="ECO:0000256" key="1">
    <source>
        <dbReference type="ARBA" id="ARBA00001946"/>
    </source>
</evidence>
<dbReference type="InterPro" id="IPR000086">
    <property type="entry name" value="NUDIX_hydrolase_dom"/>
</dbReference>
<dbReference type="GO" id="GO:0019677">
    <property type="term" value="P:NAD+ catabolic process"/>
    <property type="evidence" value="ECO:0007669"/>
    <property type="project" value="TreeGrafter"/>
</dbReference>
<feature type="domain" description="Nudix hydrolase" evidence="11">
    <location>
        <begin position="172"/>
        <end position="303"/>
    </location>
</feature>
<dbReference type="InterPro" id="IPR020084">
    <property type="entry name" value="NUDIX_hydrolase_CS"/>
</dbReference>
<dbReference type="CDD" id="cd03429">
    <property type="entry name" value="NUDIX_NADH_pyrophosphatase_Nudt13"/>
    <property type="match status" value="1"/>
</dbReference>
<sequence length="316" mass="34781">MRDDAKIRPAVQAPTEPMLEWLALARGTLDRVAERRRDREWVESAWTDPRTRVFTIEGGRALVSYDPGPALVFTSPAQAPEGERYLLGVDDEGVAYFAVRGELPAMEGAEAAGLRRVGALLGDQDSGLLTHAVALEYWHSTNPFCPRCGGPTEVTAAGHVRVCPADGSEQFPRVDPAVIMLVRDDRDRVLLARGPSWPADRRSILAGFVEPGESLEQAVVREVREEVGLTVGDVRYLGSQPWPLPRSLMLGFFARAEGGQELRPDAEEIEDAAWYTRDELREALESGRIVSPGPLSIASQLIMRWYGGPLPDMPPF</sequence>
<accession>A0A931DI81</accession>
<evidence type="ECO:0000313" key="12">
    <source>
        <dbReference type="EMBL" id="MBG6087420.1"/>
    </source>
</evidence>
<dbReference type="InterPro" id="IPR050241">
    <property type="entry name" value="NAD-cap_RNA_hydrolase_NudC"/>
</dbReference>
<dbReference type="Gene3D" id="3.90.79.10">
    <property type="entry name" value="Nucleoside Triphosphate Pyrophosphohydrolase"/>
    <property type="match status" value="1"/>
</dbReference>
<evidence type="ECO:0000256" key="3">
    <source>
        <dbReference type="ARBA" id="ARBA00009595"/>
    </source>
</evidence>
<comment type="catalytic activity">
    <reaction evidence="9">
        <text>a 5'-end NAD(+)-phospho-ribonucleoside in mRNA + H2O = a 5'-end phospho-adenosine-phospho-ribonucleoside in mRNA + beta-nicotinamide D-ribonucleotide + 2 H(+)</text>
        <dbReference type="Rhea" id="RHEA:60876"/>
        <dbReference type="Rhea" id="RHEA-COMP:15698"/>
        <dbReference type="Rhea" id="RHEA-COMP:15719"/>
        <dbReference type="ChEBI" id="CHEBI:14649"/>
        <dbReference type="ChEBI" id="CHEBI:15377"/>
        <dbReference type="ChEBI" id="CHEBI:15378"/>
        <dbReference type="ChEBI" id="CHEBI:144029"/>
        <dbReference type="ChEBI" id="CHEBI:144051"/>
    </reaction>
    <physiologicalReaction direction="left-to-right" evidence="9">
        <dbReference type="Rhea" id="RHEA:60877"/>
    </physiologicalReaction>
</comment>
<comment type="cofactor">
    <cofactor evidence="1">
        <name>Mg(2+)</name>
        <dbReference type="ChEBI" id="CHEBI:18420"/>
    </cofactor>
</comment>
<name>A0A931DI81_9ACTN</name>
<evidence type="ECO:0000256" key="9">
    <source>
        <dbReference type="ARBA" id="ARBA00023679"/>
    </source>
</evidence>
<organism evidence="12 13">
    <name type="scientific">Actinomadura viridis</name>
    <dbReference type="NCBI Taxonomy" id="58110"/>
    <lineage>
        <taxon>Bacteria</taxon>
        <taxon>Bacillati</taxon>
        <taxon>Actinomycetota</taxon>
        <taxon>Actinomycetes</taxon>
        <taxon>Streptosporangiales</taxon>
        <taxon>Thermomonosporaceae</taxon>
        <taxon>Actinomadura</taxon>
    </lineage>
</organism>
<evidence type="ECO:0000256" key="7">
    <source>
        <dbReference type="ARBA" id="ARBA00022842"/>
    </source>
</evidence>
<gene>
    <name evidence="12" type="ORF">IW256_001533</name>
</gene>
<dbReference type="PANTHER" id="PTHR42904">
    <property type="entry name" value="NUDIX HYDROLASE, NUDC SUBFAMILY"/>
    <property type="match status" value="1"/>
</dbReference>
<dbReference type="GO" id="GO:0005829">
    <property type="term" value="C:cytosol"/>
    <property type="evidence" value="ECO:0007669"/>
    <property type="project" value="TreeGrafter"/>
</dbReference>
<comment type="cofactor">
    <cofactor evidence="2">
        <name>Zn(2+)</name>
        <dbReference type="ChEBI" id="CHEBI:29105"/>
    </cofactor>
</comment>
<evidence type="ECO:0000256" key="8">
    <source>
        <dbReference type="ARBA" id="ARBA00023027"/>
    </source>
</evidence>
<dbReference type="EMBL" id="JADOUA010000001">
    <property type="protein sequence ID" value="MBG6087420.1"/>
    <property type="molecule type" value="Genomic_DNA"/>
</dbReference>
<evidence type="ECO:0000256" key="6">
    <source>
        <dbReference type="ARBA" id="ARBA00022801"/>
    </source>
</evidence>
<dbReference type="Pfam" id="PF09297">
    <property type="entry name" value="Zn_ribbon_NUD"/>
    <property type="match status" value="1"/>
</dbReference>
<evidence type="ECO:0000256" key="2">
    <source>
        <dbReference type="ARBA" id="ARBA00001947"/>
    </source>
</evidence>
<dbReference type="AlphaFoldDB" id="A0A931DI81"/>
<evidence type="ECO:0000313" key="13">
    <source>
        <dbReference type="Proteomes" id="UP000614047"/>
    </source>
</evidence>
<protein>
    <recommendedName>
        <fullName evidence="4">NAD(+) diphosphatase</fullName>
        <ecNumber evidence="4">3.6.1.22</ecNumber>
    </recommendedName>
</protein>
<proteinExistence type="inferred from homology"/>
<dbReference type="PROSITE" id="PS51462">
    <property type="entry name" value="NUDIX"/>
    <property type="match status" value="1"/>
</dbReference>
<dbReference type="NCBIfam" id="NF001299">
    <property type="entry name" value="PRK00241.1"/>
    <property type="match status" value="1"/>
</dbReference>
<dbReference type="PRINTS" id="PR00502">
    <property type="entry name" value="NUDIXFAMILY"/>
</dbReference>
<evidence type="ECO:0000256" key="4">
    <source>
        <dbReference type="ARBA" id="ARBA00012381"/>
    </source>
</evidence>
<dbReference type="Pfam" id="PF09296">
    <property type="entry name" value="NUDIX-like"/>
    <property type="match status" value="1"/>
</dbReference>
<dbReference type="EC" id="3.6.1.22" evidence="4"/>
<reference evidence="12" key="1">
    <citation type="submission" date="2020-11" db="EMBL/GenBank/DDBJ databases">
        <title>Sequencing the genomes of 1000 actinobacteria strains.</title>
        <authorList>
            <person name="Klenk H.-P."/>
        </authorList>
    </citation>
    <scope>NUCLEOTIDE SEQUENCE</scope>
    <source>
        <strain evidence="12">DSM 43175</strain>
    </source>
</reference>
<dbReference type="InterPro" id="IPR049734">
    <property type="entry name" value="NudC-like_C"/>
</dbReference>
<dbReference type="Pfam" id="PF00293">
    <property type="entry name" value="NUDIX"/>
    <property type="match status" value="1"/>
</dbReference>
<dbReference type="Proteomes" id="UP000614047">
    <property type="component" value="Unassembled WGS sequence"/>
</dbReference>
<dbReference type="PROSITE" id="PS00893">
    <property type="entry name" value="NUDIX_BOX"/>
    <property type="match status" value="1"/>
</dbReference>
<dbReference type="InterPro" id="IPR015375">
    <property type="entry name" value="NADH_PPase-like_N"/>
</dbReference>
<keyword evidence="6 10" id="KW-0378">Hydrolase</keyword>
<comment type="caution">
    <text evidence="12">The sequence shown here is derived from an EMBL/GenBank/DDBJ whole genome shotgun (WGS) entry which is preliminary data.</text>
</comment>